<keyword evidence="5 6" id="KW-0325">Glycoprotein</keyword>
<dbReference type="InterPro" id="IPR045797">
    <property type="entry name" value="EVA_Class_A"/>
</dbReference>
<evidence type="ECO:0000256" key="6">
    <source>
        <dbReference type="RuleBase" id="RU369006"/>
    </source>
</evidence>
<organism evidence="8">
    <name type="scientific">Rhipicephalus zambeziensis</name>
    <dbReference type="NCBI Taxonomy" id="60191"/>
    <lineage>
        <taxon>Eukaryota</taxon>
        <taxon>Metazoa</taxon>
        <taxon>Ecdysozoa</taxon>
        <taxon>Arthropoda</taxon>
        <taxon>Chelicerata</taxon>
        <taxon>Arachnida</taxon>
        <taxon>Acari</taxon>
        <taxon>Parasitiformes</taxon>
        <taxon>Ixodida</taxon>
        <taxon>Ixodoidea</taxon>
        <taxon>Ixodidae</taxon>
        <taxon>Rhipicephalinae</taxon>
        <taxon>Rhipicephalus</taxon>
        <taxon>Rhipicephalus</taxon>
    </lineage>
</organism>
<dbReference type="EMBL" id="GFPF01002545">
    <property type="protein sequence ID" value="MAA13691.1"/>
    <property type="molecule type" value="Transcribed_RNA"/>
</dbReference>
<dbReference type="Gene3D" id="2.30.130.100">
    <property type="match status" value="1"/>
</dbReference>
<sequence length="153" mass="17258">MWFSMSFGAILVVAMSHLSQEEETVTVPEKLVESLGNGSYCPHSGLRWIKLKSTDPHHIGDNVTDQMNRESSSYTHECSKMCVKETQMMNNNTPCLSPYTPVDEMTEEKIYLCVLGSCQGGHCVIVGPNVTCWQPHEEVEYQEVSSDEEDYDD</sequence>
<comment type="function">
    <text evidence="6">Salivary chemokine-binding protein which binds to host chemokines.</text>
</comment>
<feature type="chain" id="PRO_5012894960" description="Evasin" evidence="7">
    <location>
        <begin position="22"/>
        <end position="153"/>
    </location>
</feature>
<evidence type="ECO:0000256" key="7">
    <source>
        <dbReference type="SAM" id="SignalP"/>
    </source>
</evidence>
<evidence type="ECO:0000256" key="1">
    <source>
        <dbReference type="ARBA" id="ARBA00004613"/>
    </source>
</evidence>
<keyword evidence="2 6" id="KW-0964">Secreted</keyword>
<dbReference type="AlphaFoldDB" id="A0A224YGV4"/>
<evidence type="ECO:0000313" key="8">
    <source>
        <dbReference type="EMBL" id="MAA13691.1"/>
    </source>
</evidence>
<protein>
    <recommendedName>
        <fullName evidence="6">Evasin</fullName>
    </recommendedName>
</protein>
<evidence type="ECO:0000256" key="5">
    <source>
        <dbReference type="ARBA" id="ARBA00023180"/>
    </source>
</evidence>
<keyword evidence="4 6" id="KW-1015">Disulfide bond</keyword>
<dbReference type="Pfam" id="PF19429">
    <property type="entry name" value="EVA_Class_A"/>
    <property type="match status" value="1"/>
</dbReference>
<accession>A0A224YGV4</accession>
<comment type="subcellular location">
    <subcellularLocation>
        <location evidence="1 6">Secreted</location>
    </subcellularLocation>
</comment>
<dbReference type="GO" id="GO:0005576">
    <property type="term" value="C:extracellular region"/>
    <property type="evidence" value="ECO:0007669"/>
    <property type="project" value="UniProtKB-SubCell"/>
</dbReference>
<keyword evidence="3 6" id="KW-0732">Signal</keyword>
<proteinExistence type="predicted"/>
<evidence type="ECO:0000256" key="3">
    <source>
        <dbReference type="ARBA" id="ARBA00022729"/>
    </source>
</evidence>
<dbReference type="GO" id="GO:0019957">
    <property type="term" value="F:C-C chemokine binding"/>
    <property type="evidence" value="ECO:0007669"/>
    <property type="project" value="InterPro"/>
</dbReference>
<evidence type="ECO:0000256" key="4">
    <source>
        <dbReference type="ARBA" id="ARBA00023157"/>
    </source>
</evidence>
<feature type="signal peptide" evidence="7">
    <location>
        <begin position="1"/>
        <end position="21"/>
    </location>
</feature>
<name>A0A224YGV4_9ACAR</name>
<reference evidence="8" key="1">
    <citation type="journal article" date="2017" name="Parasit. Vectors">
        <title>Sialotranscriptomics of Rhipicephalus zambeziensis reveals intricate expression profiles of secretory proteins and suggests tight temporal transcriptional regulation during blood-feeding.</title>
        <authorList>
            <person name="de Castro M.H."/>
            <person name="de Klerk D."/>
            <person name="Pienaar R."/>
            <person name="Rees D.J.G."/>
            <person name="Mans B.J."/>
        </authorList>
    </citation>
    <scope>NUCLEOTIDE SEQUENCE</scope>
    <source>
        <tissue evidence="8">Salivary glands</tissue>
    </source>
</reference>
<evidence type="ECO:0000256" key="2">
    <source>
        <dbReference type="ARBA" id="ARBA00022525"/>
    </source>
</evidence>